<dbReference type="RefSeq" id="WP_169396447.1">
    <property type="nucleotide sequence ID" value="NZ_BAAAJH010000047.1"/>
</dbReference>
<dbReference type="Proteomes" id="UP001296706">
    <property type="component" value="Unassembled WGS sequence"/>
</dbReference>
<accession>A0ABX1RFG6</accession>
<proteinExistence type="predicted"/>
<keyword evidence="3" id="KW-1185">Reference proteome</keyword>
<dbReference type="EMBL" id="JAAXKY010000042">
    <property type="protein sequence ID" value="NMH78374.1"/>
    <property type="molecule type" value="Genomic_DNA"/>
</dbReference>
<sequence length="132" mass="13788">MSAPTDQFLEIATRTQDALTSAVRTWADTVTTFTGSVTGSRPALPDAQVAVDRYFDFAEQVLENQRRLAKTVLTAGAQAAETVTEQAARTAESVAARTVNATETAVNKAADVTKAAGEQTASNARAAKVAGK</sequence>
<reference evidence="2 3" key="1">
    <citation type="submission" date="2020-04" db="EMBL/GenBank/DDBJ databases">
        <authorList>
            <person name="Klaysubun C."/>
            <person name="Duangmal K."/>
            <person name="Lipun K."/>
        </authorList>
    </citation>
    <scope>NUCLEOTIDE SEQUENCE [LARGE SCALE GENOMIC DNA]</scope>
    <source>
        <strain evidence="2 3">JCM 11839</strain>
    </source>
</reference>
<gene>
    <name evidence="2" type="ORF">HF577_14925</name>
</gene>
<comment type="caution">
    <text evidence="2">The sequence shown here is derived from an EMBL/GenBank/DDBJ whole genome shotgun (WGS) entry which is preliminary data.</text>
</comment>
<evidence type="ECO:0000313" key="2">
    <source>
        <dbReference type="EMBL" id="NMH78374.1"/>
    </source>
</evidence>
<feature type="region of interest" description="Disordered" evidence="1">
    <location>
        <begin position="110"/>
        <end position="132"/>
    </location>
</feature>
<evidence type="ECO:0000313" key="3">
    <source>
        <dbReference type="Proteomes" id="UP001296706"/>
    </source>
</evidence>
<name>A0ABX1RFG6_9PSEU</name>
<evidence type="ECO:0008006" key="4">
    <source>
        <dbReference type="Google" id="ProtNLM"/>
    </source>
</evidence>
<organism evidence="2 3">
    <name type="scientific">Pseudonocardia xinjiangensis</name>
    <dbReference type="NCBI Taxonomy" id="75289"/>
    <lineage>
        <taxon>Bacteria</taxon>
        <taxon>Bacillati</taxon>
        <taxon>Actinomycetota</taxon>
        <taxon>Actinomycetes</taxon>
        <taxon>Pseudonocardiales</taxon>
        <taxon>Pseudonocardiaceae</taxon>
        <taxon>Pseudonocardia</taxon>
    </lineage>
</organism>
<protein>
    <recommendedName>
        <fullName evidence="4">Phasin protein</fullName>
    </recommendedName>
</protein>
<evidence type="ECO:0000256" key="1">
    <source>
        <dbReference type="SAM" id="MobiDB-lite"/>
    </source>
</evidence>